<comment type="subcellular location">
    <subcellularLocation>
        <location evidence="1">Secreted</location>
    </subcellularLocation>
</comment>
<dbReference type="OrthoDB" id="444127at2"/>
<evidence type="ECO:0008006" key="5">
    <source>
        <dbReference type="Google" id="ProtNLM"/>
    </source>
</evidence>
<protein>
    <recommendedName>
        <fullName evidence="5">Calcium-binding protein</fullName>
    </recommendedName>
</protein>
<organism evidence="3 4">
    <name type="scientific">Tychonema bourrellyi FEM_GT703</name>
    <dbReference type="NCBI Taxonomy" id="2040638"/>
    <lineage>
        <taxon>Bacteria</taxon>
        <taxon>Bacillati</taxon>
        <taxon>Cyanobacteriota</taxon>
        <taxon>Cyanophyceae</taxon>
        <taxon>Oscillatoriophycideae</taxon>
        <taxon>Oscillatoriales</taxon>
        <taxon>Microcoleaceae</taxon>
        <taxon>Tychonema</taxon>
    </lineage>
</organism>
<proteinExistence type="predicted"/>
<dbReference type="PANTHER" id="PTHR38340:SF1">
    <property type="entry name" value="S-LAYER PROTEIN"/>
    <property type="match status" value="1"/>
</dbReference>
<dbReference type="EMBL" id="NXIB02000170">
    <property type="protein sequence ID" value="PHX53628.1"/>
    <property type="molecule type" value="Genomic_DNA"/>
</dbReference>
<dbReference type="InterPro" id="IPR011049">
    <property type="entry name" value="Serralysin-like_metalloprot_C"/>
</dbReference>
<evidence type="ECO:0000313" key="4">
    <source>
        <dbReference type="Proteomes" id="UP000226442"/>
    </source>
</evidence>
<dbReference type="PRINTS" id="PR00313">
    <property type="entry name" value="CABNDNGRPT"/>
</dbReference>
<keyword evidence="4" id="KW-1185">Reference proteome</keyword>
<dbReference type="PROSITE" id="PS00330">
    <property type="entry name" value="HEMOLYSIN_CALCIUM"/>
    <property type="match status" value="4"/>
</dbReference>
<evidence type="ECO:0000256" key="2">
    <source>
        <dbReference type="ARBA" id="ARBA00022525"/>
    </source>
</evidence>
<reference evidence="3" key="1">
    <citation type="submission" date="2017-10" db="EMBL/GenBank/DDBJ databases">
        <title>Draft genome sequence of the planktic cyanobacteria Tychonema bourrellyi isolated from alpine lentic freshwater.</title>
        <authorList>
            <person name="Tett A."/>
            <person name="Armanini F."/>
            <person name="Asnicar F."/>
            <person name="Boscaini A."/>
            <person name="Pasolli E."/>
            <person name="Zolfo M."/>
            <person name="Donati C."/>
            <person name="Salmaso N."/>
            <person name="Segata N."/>
        </authorList>
    </citation>
    <scope>NUCLEOTIDE SEQUENCE</scope>
    <source>
        <strain evidence="3">FEM_GT703</strain>
    </source>
</reference>
<evidence type="ECO:0000313" key="3">
    <source>
        <dbReference type="EMBL" id="PHX53628.1"/>
    </source>
</evidence>
<dbReference type="GO" id="GO:0005509">
    <property type="term" value="F:calcium ion binding"/>
    <property type="evidence" value="ECO:0007669"/>
    <property type="project" value="InterPro"/>
</dbReference>
<dbReference type="AlphaFoldDB" id="A0A2G4EVW9"/>
<dbReference type="Pfam" id="PF00353">
    <property type="entry name" value="HemolysinCabind"/>
    <property type="match status" value="3"/>
</dbReference>
<dbReference type="Proteomes" id="UP000226442">
    <property type="component" value="Unassembled WGS sequence"/>
</dbReference>
<evidence type="ECO:0000256" key="1">
    <source>
        <dbReference type="ARBA" id="ARBA00004613"/>
    </source>
</evidence>
<dbReference type="InterPro" id="IPR018511">
    <property type="entry name" value="Hemolysin-typ_Ca-bd_CS"/>
</dbReference>
<dbReference type="SUPFAM" id="SSF51120">
    <property type="entry name" value="beta-Roll"/>
    <property type="match status" value="1"/>
</dbReference>
<comment type="caution">
    <text evidence="3">The sequence shown here is derived from an EMBL/GenBank/DDBJ whole genome shotgun (WGS) entry which is preliminary data.</text>
</comment>
<dbReference type="PANTHER" id="PTHR38340">
    <property type="entry name" value="S-LAYER PROTEIN"/>
    <property type="match status" value="1"/>
</dbReference>
<keyword evidence="2" id="KW-0964">Secreted</keyword>
<dbReference type="Gene3D" id="2.150.10.10">
    <property type="entry name" value="Serralysin-like metalloprotease, C-terminal"/>
    <property type="match status" value="2"/>
</dbReference>
<accession>A0A2G4EVW9</accession>
<dbReference type="InterPro" id="IPR001343">
    <property type="entry name" value="Hemolysn_Ca-bd"/>
</dbReference>
<dbReference type="RefSeq" id="WP_096829373.1">
    <property type="nucleotide sequence ID" value="NZ_NXIB02000170.1"/>
</dbReference>
<gene>
    <name evidence="3" type="ORF">CP500_020465</name>
</gene>
<name>A0A2G4EVW9_9CYAN</name>
<sequence length="383" mass="39781">MTSQIENNSGIIRASHIGDNIPGELRKKIDNSQPGAANITGANYLTITPEPKAITPNGETVGQEINLDAIAKHIKSTADGEINKDTIEISPDLLGNSVKTKGADPLNFETLTIRPFTIKVNDFGEANIISDPSKLDSLSGIVNAAAQGAKENRFFDADDADNVIEITPEDAPQSGGLRAWGGNDRILGTNGNDTASGGTGDDTIVGARGIDLLRGGQGSDLIDGGEGDDIITGDRGDDYLLGGLGDDIIRGGGANDFLIGNAGNDILIGDVGSDFLMGGEGADQFILRGDTFTPAAAFADRIFDFKPSEGDIIKIAYLKGTQGMDEIIFAAVDVNKDGITDTAILCDCGDVVGVILSTDPTKANLRNSIFMAGPLDTTLGKIG</sequence>
<dbReference type="InterPro" id="IPR050557">
    <property type="entry name" value="RTX_toxin/Mannuronan_C5-epim"/>
</dbReference>
<dbReference type="GO" id="GO:0005576">
    <property type="term" value="C:extracellular region"/>
    <property type="evidence" value="ECO:0007669"/>
    <property type="project" value="UniProtKB-SubCell"/>
</dbReference>